<comment type="caution">
    <text evidence="3">The sequence shown here is derived from an EMBL/GenBank/DDBJ whole genome shotgun (WGS) entry which is preliminary data.</text>
</comment>
<protein>
    <submittedName>
        <fullName evidence="3">Aspartyl-trna synthetase</fullName>
    </submittedName>
</protein>
<dbReference type="InterPro" id="IPR010466">
    <property type="entry name" value="DUF1058"/>
</dbReference>
<keyword evidence="1" id="KW-0732">Signal</keyword>
<keyword evidence="3" id="KW-0030">Aminoacyl-tRNA synthetase</keyword>
<accession>A0A501WQ11</accession>
<dbReference type="AlphaFoldDB" id="A0A501WQ11"/>
<evidence type="ECO:0000313" key="3">
    <source>
        <dbReference type="EMBL" id="TPE50194.1"/>
    </source>
</evidence>
<feature type="signal peptide" evidence="1">
    <location>
        <begin position="1"/>
        <end position="24"/>
    </location>
</feature>
<dbReference type="Gene3D" id="2.30.30.40">
    <property type="entry name" value="SH3 Domains"/>
    <property type="match status" value="1"/>
</dbReference>
<gene>
    <name evidence="3" type="ORF">FJM51_12475</name>
</gene>
<feature type="domain" description="SH3b" evidence="2">
    <location>
        <begin position="53"/>
        <end position="116"/>
    </location>
</feature>
<dbReference type="OrthoDB" id="9810773at2"/>
<dbReference type="InterPro" id="IPR003646">
    <property type="entry name" value="SH3-like_bac-type"/>
</dbReference>
<dbReference type="SMART" id="SM00287">
    <property type="entry name" value="SH3b"/>
    <property type="match status" value="2"/>
</dbReference>
<dbReference type="EMBL" id="VFRP01000011">
    <property type="protein sequence ID" value="TPE50194.1"/>
    <property type="molecule type" value="Genomic_DNA"/>
</dbReference>
<dbReference type="Proteomes" id="UP000319255">
    <property type="component" value="Unassembled WGS sequence"/>
</dbReference>
<proteinExistence type="predicted"/>
<evidence type="ECO:0000313" key="4">
    <source>
        <dbReference type="Proteomes" id="UP000319255"/>
    </source>
</evidence>
<feature type="chain" id="PRO_5021445381" evidence="1">
    <location>
        <begin position="25"/>
        <end position="185"/>
    </location>
</feature>
<dbReference type="RefSeq" id="WP_140454478.1">
    <property type="nucleotide sequence ID" value="NZ_VFRP01000011.1"/>
</dbReference>
<reference evidence="3 4" key="1">
    <citation type="submission" date="2019-06" db="EMBL/GenBank/DDBJ databases">
        <title>A novel bacterium of genus Amaricoccus, isolated from marine sediment.</title>
        <authorList>
            <person name="Huang H."/>
            <person name="Mo K."/>
            <person name="Hu Y."/>
        </authorList>
    </citation>
    <scope>NUCLEOTIDE SEQUENCE [LARGE SCALE GENOMIC DNA]</scope>
    <source>
        <strain evidence="3 4">HB172011</strain>
    </source>
</reference>
<name>A0A501WQ11_9RHOB</name>
<evidence type="ECO:0000259" key="2">
    <source>
        <dbReference type="SMART" id="SM00287"/>
    </source>
</evidence>
<organism evidence="3 4">
    <name type="scientific">Amaricoccus solimangrovi</name>
    <dbReference type="NCBI Taxonomy" id="2589815"/>
    <lineage>
        <taxon>Bacteria</taxon>
        <taxon>Pseudomonadati</taxon>
        <taxon>Pseudomonadota</taxon>
        <taxon>Alphaproteobacteria</taxon>
        <taxon>Rhodobacterales</taxon>
        <taxon>Paracoccaceae</taxon>
        <taxon>Amaricoccus</taxon>
    </lineage>
</organism>
<sequence length="185" mass="19458">MAEPYRWAARAVAGLAALASLAAAAPAEEAAAPAAAPQAVASGVGPVTHLPLPRFVSMRGETANARRGPSLDQRVDWEFRHRGMPLEVTAEYGNWRRVRDVDGKGGWVHHALLSGTRTALVIGADRVALRDRPEEAARIVALADPGAIGRIDACAGAWCEISAAGSEGWLPRAAIWGVSPDETID</sequence>
<dbReference type="Pfam" id="PF06347">
    <property type="entry name" value="SH3_4"/>
    <property type="match status" value="2"/>
</dbReference>
<dbReference type="GO" id="GO:0004812">
    <property type="term" value="F:aminoacyl-tRNA ligase activity"/>
    <property type="evidence" value="ECO:0007669"/>
    <property type="project" value="UniProtKB-KW"/>
</dbReference>
<keyword evidence="3" id="KW-0436">Ligase</keyword>
<evidence type="ECO:0000256" key="1">
    <source>
        <dbReference type="SAM" id="SignalP"/>
    </source>
</evidence>
<keyword evidence="4" id="KW-1185">Reference proteome</keyword>
<feature type="domain" description="SH3b" evidence="2">
    <location>
        <begin position="117"/>
        <end position="179"/>
    </location>
</feature>